<dbReference type="AlphaFoldDB" id="A0AAX4PLM5"/>
<evidence type="ECO:0000256" key="4">
    <source>
        <dbReference type="ARBA" id="ARBA00022833"/>
    </source>
</evidence>
<proteinExistence type="predicted"/>
<keyword evidence="3 5" id="KW-0863">Zinc-finger</keyword>
<keyword evidence="1" id="KW-0479">Metal-binding</keyword>
<evidence type="ECO:0000259" key="7">
    <source>
        <dbReference type="PROSITE" id="PS52027"/>
    </source>
</evidence>
<evidence type="ECO:0000256" key="5">
    <source>
        <dbReference type="PROSITE-ProRule" id="PRU01371"/>
    </source>
</evidence>
<evidence type="ECO:0000256" key="3">
    <source>
        <dbReference type="ARBA" id="ARBA00022771"/>
    </source>
</evidence>
<evidence type="ECO:0000313" key="8">
    <source>
        <dbReference type="EMBL" id="WZN67289.1"/>
    </source>
</evidence>
<keyword evidence="9" id="KW-1185">Reference proteome</keyword>
<dbReference type="InterPro" id="IPR026319">
    <property type="entry name" value="ZC2HC1A/B-like"/>
</dbReference>
<keyword evidence="4" id="KW-0862">Zinc</keyword>
<dbReference type="InterPro" id="IPR049899">
    <property type="entry name" value="Znf_C2HC_C3H"/>
</dbReference>
<dbReference type="Proteomes" id="UP001472866">
    <property type="component" value="Chromosome 19"/>
</dbReference>
<feature type="region of interest" description="Disordered" evidence="6">
    <location>
        <begin position="465"/>
        <end position="505"/>
    </location>
</feature>
<evidence type="ECO:0000256" key="1">
    <source>
        <dbReference type="ARBA" id="ARBA00022723"/>
    </source>
</evidence>
<evidence type="ECO:0000313" key="9">
    <source>
        <dbReference type="Proteomes" id="UP001472866"/>
    </source>
</evidence>
<feature type="region of interest" description="Disordered" evidence="6">
    <location>
        <begin position="237"/>
        <end position="287"/>
    </location>
</feature>
<feature type="domain" description="C2HC/C3H-type" evidence="7">
    <location>
        <begin position="441"/>
        <end position="470"/>
    </location>
</feature>
<dbReference type="EMBL" id="CP151519">
    <property type="protein sequence ID" value="WZN67289.1"/>
    <property type="molecule type" value="Genomic_DNA"/>
</dbReference>
<accession>A0AAX4PLM5</accession>
<dbReference type="Gene3D" id="3.30.160.60">
    <property type="entry name" value="Classic Zinc Finger"/>
    <property type="match status" value="2"/>
</dbReference>
<organism evidence="8 9">
    <name type="scientific">Chloropicon roscoffensis</name>
    <dbReference type="NCBI Taxonomy" id="1461544"/>
    <lineage>
        <taxon>Eukaryota</taxon>
        <taxon>Viridiplantae</taxon>
        <taxon>Chlorophyta</taxon>
        <taxon>Chloropicophyceae</taxon>
        <taxon>Chloropicales</taxon>
        <taxon>Chloropicaceae</taxon>
        <taxon>Chloropicon</taxon>
    </lineage>
</organism>
<evidence type="ECO:0000256" key="6">
    <source>
        <dbReference type="SAM" id="MobiDB-lite"/>
    </source>
</evidence>
<dbReference type="PANTHER" id="PTHR13555">
    <property type="entry name" value="C2H2 ZINC FINGER CGI-62-RELATED"/>
    <property type="match status" value="1"/>
</dbReference>
<feature type="region of interest" description="Disordered" evidence="6">
    <location>
        <begin position="343"/>
        <end position="403"/>
    </location>
</feature>
<sequence length="505" mass="53454">MSPYSSLNNTGIYDNFGAGGTNALVGVGYDNVTQVDTWLSHVEHSLDQTEYAVQQRAGRSGATTVGTGISSLTLKSVGVRGAGSEAPAYGAGAARLTSSRTVGNNIENLSGARKVSHYGAAAGSVPVQRNKNAILRSQTNGGSLQRSQSLGRGQLASSLANLKARLGSRGSSRERMRDRFTARSASSNGYAPSASIVTSSHHVHSRSSLVASRERGSTGSMRRPVLKRTVSEPAAFATHHHHQNCGHGTCSHHNGHHQVAHSTSVAQRPRSKSPQKQASGTGGATRSAYDLDFSKLSEMEDAMGASEPSSSLCQCPTCNRTFNPKALEKHMKICQKVFQSKRPKFSSQDARLSGLEKVDDSTSGSAGGYGRYGRKPKAVRRGVAARGRDERPLGGGSKKPKWKQESEQFRAAMMAARGVDDPRGGSFGSGAMGGAAPVDDGLIPCPHCGRTFNETAAERHIERCKDMKHRPKTLKAGGGRGAYSRQAGGARSYSRSSSSSSSYRF</sequence>
<feature type="compositionally biased region" description="Low complexity" evidence="6">
    <location>
        <begin position="193"/>
        <end position="211"/>
    </location>
</feature>
<feature type="domain" description="C2HC/C3H-type" evidence="7">
    <location>
        <begin position="311"/>
        <end position="340"/>
    </location>
</feature>
<keyword evidence="2" id="KW-0677">Repeat</keyword>
<reference evidence="8 9" key="1">
    <citation type="submission" date="2024-03" db="EMBL/GenBank/DDBJ databases">
        <title>Complete genome sequence of the green alga Chloropicon roscoffensis RCC1871.</title>
        <authorList>
            <person name="Lemieux C."/>
            <person name="Pombert J.-F."/>
            <person name="Otis C."/>
            <person name="Turmel M."/>
        </authorList>
    </citation>
    <scope>NUCLEOTIDE SEQUENCE [LARGE SCALE GENOMIC DNA]</scope>
    <source>
        <strain evidence="8 9">RCC1871</strain>
    </source>
</reference>
<dbReference type="GO" id="GO:0008270">
    <property type="term" value="F:zinc ion binding"/>
    <property type="evidence" value="ECO:0007669"/>
    <property type="project" value="UniProtKB-KW"/>
</dbReference>
<dbReference type="Pfam" id="PF13913">
    <property type="entry name" value="zf-C2HC_2"/>
    <property type="match status" value="2"/>
</dbReference>
<evidence type="ECO:0000256" key="2">
    <source>
        <dbReference type="ARBA" id="ARBA00022737"/>
    </source>
</evidence>
<feature type="region of interest" description="Disordered" evidence="6">
    <location>
        <begin position="181"/>
        <end position="222"/>
    </location>
</feature>
<feature type="compositionally biased region" description="Polar residues" evidence="6">
    <location>
        <begin position="260"/>
        <end position="279"/>
    </location>
</feature>
<gene>
    <name evidence="8" type="ORF">HKI87_19g88620</name>
</gene>
<dbReference type="PROSITE" id="PS52027">
    <property type="entry name" value="ZF_C2HC_C3H"/>
    <property type="match status" value="2"/>
</dbReference>
<name>A0AAX4PLM5_9CHLO</name>
<feature type="compositionally biased region" description="Low complexity" evidence="6">
    <location>
        <begin position="491"/>
        <end position="505"/>
    </location>
</feature>
<dbReference type="PANTHER" id="PTHR13555:SF36">
    <property type="entry name" value="ZINC FINGER C2HC DOMAIN-CONTAINING PROTEIN 1B"/>
    <property type="match status" value="1"/>
</dbReference>
<protein>
    <submittedName>
        <fullName evidence="8">Zinc finger C2HC domain-containing protein</fullName>
    </submittedName>
</protein>